<comment type="caution">
    <text evidence="2">The sequence shown here is derived from an EMBL/GenBank/DDBJ whole genome shotgun (WGS) entry which is preliminary data.</text>
</comment>
<reference evidence="2 3" key="1">
    <citation type="journal article" date="2019" name="Int. J. Syst. Evol. Microbiol.">
        <title>The Global Catalogue of Microorganisms (GCM) 10K type strain sequencing project: providing services to taxonomists for standard genome sequencing and annotation.</title>
        <authorList>
            <consortium name="The Broad Institute Genomics Platform"/>
            <consortium name="The Broad Institute Genome Sequencing Center for Infectious Disease"/>
            <person name="Wu L."/>
            <person name="Ma J."/>
        </authorList>
    </citation>
    <scope>NUCLEOTIDE SEQUENCE [LARGE SCALE GENOMIC DNA]</scope>
    <source>
        <strain evidence="2 3">JCM 13518</strain>
    </source>
</reference>
<evidence type="ECO:0000313" key="3">
    <source>
        <dbReference type="Proteomes" id="UP001501057"/>
    </source>
</evidence>
<evidence type="ECO:0000259" key="1">
    <source>
        <dbReference type="Pfam" id="PF09995"/>
    </source>
</evidence>
<dbReference type="Pfam" id="PF09995">
    <property type="entry name" value="MPAB_Lcp_cat"/>
    <property type="match status" value="1"/>
</dbReference>
<sequence>MDPRARIGELIFARVAGDEGAARRDRIHFAEGPRRFDADAAVVRVHGDASMFVGGIRALLLQSLHPLAMAAVDQHSGFRGDPWGRLQRTSYYLAVTTFGTVADGDQVIRAVRAVHDTVTGTAPDGRPYAASDPHLLRWVHVAEIDSFLRAHDRYGAEPLDPEGRDRYVAETAGVARQLGATDVPESVAELDEVLADYRSELMSTPAARRTARYLLLTPPVPLPLRAPYSMLAAAAVGLMPRWARLPLRLPWLPVAEATAVRLGGETAVRTIRWAMSSPQTPPSG</sequence>
<dbReference type="EMBL" id="BAAAME010000004">
    <property type="protein sequence ID" value="GAA1742499.1"/>
    <property type="molecule type" value="Genomic_DNA"/>
</dbReference>
<dbReference type="PANTHER" id="PTHR36151">
    <property type="entry name" value="BLR2777 PROTEIN"/>
    <property type="match status" value="1"/>
</dbReference>
<name>A0ABN2JXI9_9ACTN</name>
<gene>
    <name evidence="2" type="ORF">GCM10009710_23290</name>
</gene>
<accession>A0ABN2JXI9</accession>
<dbReference type="RefSeq" id="WP_344201655.1">
    <property type="nucleotide sequence ID" value="NZ_BAAAME010000004.1"/>
</dbReference>
<dbReference type="Proteomes" id="UP001501057">
    <property type="component" value="Unassembled WGS sequence"/>
</dbReference>
<proteinExistence type="predicted"/>
<protein>
    <submittedName>
        <fullName evidence="2">Oxygenase MpaB family protein</fullName>
    </submittedName>
</protein>
<dbReference type="PANTHER" id="PTHR36151:SF3">
    <property type="entry name" value="ER-BOUND OXYGENASE MPAB_MPAB'_RUBBER OXYGENASE CATALYTIC DOMAIN-CONTAINING PROTEIN"/>
    <property type="match status" value="1"/>
</dbReference>
<keyword evidence="3" id="KW-1185">Reference proteome</keyword>
<organism evidence="2 3">
    <name type="scientific">Aeromicrobium alkaliterrae</name>
    <dbReference type="NCBI Taxonomy" id="302168"/>
    <lineage>
        <taxon>Bacteria</taxon>
        <taxon>Bacillati</taxon>
        <taxon>Actinomycetota</taxon>
        <taxon>Actinomycetes</taxon>
        <taxon>Propionibacteriales</taxon>
        <taxon>Nocardioidaceae</taxon>
        <taxon>Aeromicrobium</taxon>
    </lineage>
</organism>
<feature type="domain" description="ER-bound oxygenase mpaB/mpaB'/Rubber oxygenase catalytic" evidence="1">
    <location>
        <begin position="44"/>
        <end position="272"/>
    </location>
</feature>
<dbReference type="InterPro" id="IPR018713">
    <property type="entry name" value="MPAB/Lcp_cat_dom"/>
</dbReference>
<evidence type="ECO:0000313" key="2">
    <source>
        <dbReference type="EMBL" id="GAA1742499.1"/>
    </source>
</evidence>